<reference evidence="7 8" key="1">
    <citation type="submission" date="2025-04" db="UniProtKB">
        <authorList>
            <consortium name="RefSeq"/>
        </authorList>
    </citation>
    <scope>IDENTIFICATION</scope>
    <source>
        <strain evidence="9">14028-0561.14</strain>
        <tissue evidence="9">Whole fly</tissue>
    </source>
</reference>
<keyword evidence="6" id="KW-1185">Reference proteome</keyword>
<dbReference type="AlphaFoldDB" id="A0A6P4J9L9"/>
<feature type="region of interest" description="Disordered" evidence="5">
    <location>
        <begin position="29"/>
        <end position="51"/>
    </location>
</feature>
<organism evidence="6 7">
    <name type="scientific">Drosophila kikkawai</name>
    <name type="common">Fruit fly</name>
    <dbReference type="NCBI Taxonomy" id="30033"/>
    <lineage>
        <taxon>Eukaryota</taxon>
        <taxon>Metazoa</taxon>
        <taxon>Ecdysozoa</taxon>
        <taxon>Arthropoda</taxon>
        <taxon>Hexapoda</taxon>
        <taxon>Insecta</taxon>
        <taxon>Pterygota</taxon>
        <taxon>Neoptera</taxon>
        <taxon>Endopterygota</taxon>
        <taxon>Diptera</taxon>
        <taxon>Brachycera</taxon>
        <taxon>Muscomorpha</taxon>
        <taxon>Ephydroidea</taxon>
        <taxon>Drosophilidae</taxon>
        <taxon>Drosophila</taxon>
        <taxon>Sophophora</taxon>
    </lineage>
</organism>
<keyword evidence="3" id="KW-0456">Lyase</keyword>
<accession>A0A6P4J9L9</accession>
<comment type="catalytic activity">
    <reaction evidence="4">
        <text>glutathione = L-cysteinylglycine + 5-oxo-L-proline</text>
        <dbReference type="Rhea" id="RHEA:47724"/>
        <dbReference type="ChEBI" id="CHEBI:57925"/>
        <dbReference type="ChEBI" id="CHEBI:58402"/>
        <dbReference type="ChEBI" id="CHEBI:61694"/>
        <dbReference type="EC" id="4.3.2.7"/>
    </reaction>
</comment>
<protein>
    <recommendedName>
        <fullName evidence="2">glutathione-specific gamma-glutamylcyclotransferase</fullName>
        <ecNumber evidence="2">4.3.2.7</ecNumber>
    </recommendedName>
</protein>
<dbReference type="GO" id="GO:0006751">
    <property type="term" value="P:glutathione catabolic process"/>
    <property type="evidence" value="ECO:0007669"/>
    <property type="project" value="InterPro"/>
</dbReference>
<dbReference type="FunFam" id="3.10.490.10:FF:000017">
    <property type="entry name" value="Gamma-glutamylcyclotransferase"/>
    <property type="match status" value="1"/>
</dbReference>
<dbReference type="SUPFAM" id="SSF110857">
    <property type="entry name" value="Gamma-glutamyl cyclotransferase-like"/>
    <property type="match status" value="1"/>
</dbReference>
<sequence>MAHFSGHRQPAEVPAHFKNLFTNGQLGAAEEKHNGDNGEQENQQNNANNNNGPSDPSCWVFGYGSLCWHPGFTYTKCITGYIRGYVRRFWQGNVTHRGCTEKPGRVATLVEDKEGITWGCAYRITGSTALEYLKQRECTLGGYATIDTKFFPRVASQDTPFSGEAVEVLVYIATPENLHWLGDDPVEEIAKQIVTCSGPSGHNAEYLLRLALFMHEEIPGVRDDHLFELERLVLEELYRREIPLSSVMGRNPDRIRRDSHEDIRRPPSFEFTSRVPDTKLRCLNI</sequence>
<evidence type="ECO:0000313" key="8">
    <source>
        <dbReference type="RefSeq" id="XP_017031755.1"/>
    </source>
</evidence>
<dbReference type="InterPro" id="IPR036568">
    <property type="entry name" value="GGCT-like_sf"/>
</dbReference>
<evidence type="ECO:0000313" key="6">
    <source>
        <dbReference type="Proteomes" id="UP001652661"/>
    </source>
</evidence>
<dbReference type="InterPro" id="IPR006840">
    <property type="entry name" value="ChaC"/>
</dbReference>
<evidence type="ECO:0000256" key="4">
    <source>
        <dbReference type="ARBA" id="ARBA00048073"/>
    </source>
</evidence>
<evidence type="ECO:0000256" key="1">
    <source>
        <dbReference type="ARBA" id="ARBA00009662"/>
    </source>
</evidence>
<dbReference type="Proteomes" id="UP001652661">
    <property type="component" value="Chromosome 3R"/>
</dbReference>
<dbReference type="PANTHER" id="PTHR12192:SF26">
    <property type="entry name" value="GLUTATHIONE-SPECIFIC GAMMA-GLUTAMYLCYCLOTRANSFERASE 1"/>
    <property type="match status" value="1"/>
</dbReference>
<dbReference type="RefSeq" id="XP_017031755.1">
    <property type="nucleotide sequence ID" value="XM_017176266.1"/>
</dbReference>
<evidence type="ECO:0000313" key="7">
    <source>
        <dbReference type="RefSeq" id="XP_017031754.1"/>
    </source>
</evidence>
<dbReference type="PANTHER" id="PTHR12192">
    <property type="entry name" value="CATION TRANSPORT PROTEIN CHAC-RELATED"/>
    <property type="match status" value="1"/>
</dbReference>
<evidence type="ECO:0000313" key="9">
    <source>
        <dbReference type="RefSeq" id="XP_041633259.1"/>
    </source>
</evidence>
<evidence type="ECO:0000256" key="5">
    <source>
        <dbReference type="SAM" id="MobiDB-lite"/>
    </source>
</evidence>
<dbReference type="OrthoDB" id="1933483at2759"/>
<dbReference type="Pfam" id="PF04752">
    <property type="entry name" value="ChaC"/>
    <property type="match status" value="1"/>
</dbReference>
<feature type="compositionally biased region" description="Low complexity" evidence="5">
    <location>
        <begin position="40"/>
        <end position="51"/>
    </location>
</feature>
<dbReference type="GO" id="GO:0061928">
    <property type="term" value="F:glutathione specific gamma-glutamylcyclotransferase activity"/>
    <property type="evidence" value="ECO:0007669"/>
    <property type="project" value="UniProtKB-EC"/>
</dbReference>
<evidence type="ECO:0000256" key="2">
    <source>
        <dbReference type="ARBA" id="ARBA00012344"/>
    </source>
</evidence>
<dbReference type="RefSeq" id="XP_017031754.1">
    <property type="nucleotide sequence ID" value="XM_017176265.1"/>
</dbReference>
<proteinExistence type="inferred from homology"/>
<dbReference type="OMA" id="EVPAHFK"/>
<gene>
    <name evidence="7 8 9" type="primary">LOC108081199</name>
</gene>
<dbReference type="Gene3D" id="3.10.490.10">
    <property type="entry name" value="Gamma-glutamyl cyclotransferase-like"/>
    <property type="match status" value="1"/>
</dbReference>
<dbReference type="InterPro" id="IPR013024">
    <property type="entry name" value="GGCT-like"/>
</dbReference>
<name>A0A6P4J9L9_DROKI</name>
<dbReference type="CDD" id="cd06661">
    <property type="entry name" value="GGCT_like"/>
    <property type="match status" value="1"/>
</dbReference>
<dbReference type="GO" id="GO:0005737">
    <property type="term" value="C:cytoplasm"/>
    <property type="evidence" value="ECO:0007669"/>
    <property type="project" value="TreeGrafter"/>
</dbReference>
<dbReference type="GeneID" id="108081199"/>
<comment type="similarity">
    <text evidence="1">Belongs to the gamma-glutamylcyclotransferase family. ChaC subfamily.</text>
</comment>
<evidence type="ECO:0000256" key="3">
    <source>
        <dbReference type="ARBA" id="ARBA00023239"/>
    </source>
</evidence>
<dbReference type="RefSeq" id="XP_041633259.1">
    <property type="nucleotide sequence ID" value="XM_041777325.2"/>
</dbReference>
<dbReference type="EC" id="4.3.2.7" evidence="2"/>